<dbReference type="Proteomes" id="UP000271374">
    <property type="component" value="Unassembled WGS sequence"/>
</dbReference>
<dbReference type="SMART" id="SM00345">
    <property type="entry name" value="HTH_GNTR"/>
    <property type="match status" value="1"/>
</dbReference>
<dbReference type="OrthoDB" id="9782299at2"/>
<accession>A0A3S0IJT3</accession>
<keyword evidence="2" id="KW-0238">DNA-binding</keyword>
<dbReference type="GO" id="GO:0003677">
    <property type="term" value="F:DNA binding"/>
    <property type="evidence" value="ECO:0007669"/>
    <property type="project" value="UniProtKB-KW"/>
</dbReference>
<dbReference type="Gene3D" id="1.20.120.530">
    <property type="entry name" value="GntR ligand-binding domain-like"/>
    <property type="match status" value="1"/>
</dbReference>
<dbReference type="EMBL" id="RXNT01000002">
    <property type="protein sequence ID" value="RTR35785.1"/>
    <property type="molecule type" value="Genomic_DNA"/>
</dbReference>
<dbReference type="PANTHER" id="PTHR43537">
    <property type="entry name" value="TRANSCRIPTIONAL REGULATOR, GNTR FAMILY"/>
    <property type="match status" value="1"/>
</dbReference>
<dbReference type="CDD" id="cd07377">
    <property type="entry name" value="WHTH_GntR"/>
    <property type="match status" value="1"/>
</dbReference>
<dbReference type="PRINTS" id="PR00035">
    <property type="entry name" value="HTHGNTR"/>
</dbReference>
<name>A0A3S0IJT3_9BACI</name>
<organism evidence="5 6">
    <name type="scientific">Bacillus yapensis</name>
    <dbReference type="NCBI Taxonomy" id="2492960"/>
    <lineage>
        <taxon>Bacteria</taxon>
        <taxon>Bacillati</taxon>
        <taxon>Bacillota</taxon>
        <taxon>Bacilli</taxon>
        <taxon>Bacillales</taxon>
        <taxon>Bacillaceae</taxon>
        <taxon>Bacillus</taxon>
    </lineage>
</organism>
<dbReference type="SUPFAM" id="SSF46785">
    <property type="entry name" value="Winged helix' DNA-binding domain"/>
    <property type="match status" value="1"/>
</dbReference>
<protein>
    <submittedName>
        <fullName evidence="5">FadR family transcriptional regulator</fullName>
    </submittedName>
</protein>
<keyword evidence="3" id="KW-0804">Transcription</keyword>
<dbReference type="AlphaFoldDB" id="A0A3S0IJT3"/>
<dbReference type="Pfam" id="PF07729">
    <property type="entry name" value="FCD"/>
    <property type="match status" value="1"/>
</dbReference>
<dbReference type="Pfam" id="PF00392">
    <property type="entry name" value="GntR"/>
    <property type="match status" value="1"/>
</dbReference>
<dbReference type="InterPro" id="IPR036390">
    <property type="entry name" value="WH_DNA-bd_sf"/>
</dbReference>
<proteinExistence type="predicted"/>
<dbReference type="SMART" id="SM00895">
    <property type="entry name" value="FCD"/>
    <property type="match status" value="1"/>
</dbReference>
<reference evidence="5 6" key="1">
    <citation type="submission" date="2018-12" db="EMBL/GenBank/DDBJ databases">
        <title>Bacillus yapensis draft genome sequence.</title>
        <authorList>
            <person name="Yu L."/>
            <person name="Xu X."/>
            <person name="Tang X."/>
        </authorList>
    </citation>
    <scope>NUCLEOTIDE SEQUENCE [LARGE SCALE GENOMIC DNA]</scope>
    <source>
        <strain evidence="5 6">XXST-01</strain>
    </source>
</reference>
<keyword evidence="6" id="KW-1185">Reference proteome</keyword>
<feature type="domain" description="HTH gntR-type" evidence="4">
    <location>
        <begin position="15"/>
        <end position="83"/>
    </location>
</feature>
<evidence type="ECO:0000259" key="4">
    <source>
        <dbReference type="PROSITE" id="PS50949"/>
    </source>
</evidence>
<dbReference type="RefSeq" id="WP_126406503.1">
    <property type="nucleotide sequence ID" value="NZ_RXNT01000002.1"/>
</dbReference>
<dbReference type="InterPro" id="IPR008920">
    <property type="entry name" value="TF_FadR/GntR_C"/>
</dbReference>
<dbReference type="PANTHER" id="PTHR43537:SF47">
    <property type="entry name" value="REGULATORY PROTEIN GNTR HTH"/>
    <property type="match status" value="1"/>
</dbReference>
<evidence type="ECO:0000313" key="5">
    <source>
        <dbReference type="EMBL" id="RTR35785.1"/>
    </source>
</evidence>
<dbReference type="InterPro" id="IPR011711">
    <property type="entry name" value="GntR_C"/>
</dbReference>
<keyword evidence="1" id="KW-0805">Transcription regulation</keyword>
<evidence type="ECO:0000256" key="1">
    <source>
        <dbReference type="ARBA" id="ARBA00023015"/>
    </source>
</evidence>
<dbReference type="InterPro" id="IPR036388">
    <property type="entry name" value="WH-like_DNA-bd_sf"/>
</dbReference>
<dbReference type="PROSITE" id="PS50949">
    <property type="entry name" value="HTH_GNTR"/>
    <property type="match status" value="1"/>
</dbReference>
<dbReference type="GO" id="GO:0003700">
    <property type="term" value="F:DNA-binding transcription factor activity"/>
    <property type="evidence" value="ECO:0007669"/>
    <property type="project" value="InterPro"/>
</dbReference>
<sequence>MNFEDNRSLSKVQKRKLVDEVLEQLKQYLFSGKFQVDDKIPTESKLMEELGVGRSTLREVIKILVYAGVLEVRQGDGTYLRSNHLSSKSNFEQKMNEAKIEDIYEVRRMLDLEVVRLAVQRRTNEDLFEMKGYLDKRNRELQEGNYSEYIDADIQFHLAIAKASKNAVLFELYQTITPKLRNILSELILKTHDYRDNTNIHILLYDSILNQNVIDAIKYAGENLELK</sequence>
<dbReference type="Gene3D" id="1.10.10.10">
    <property type="entry name" value="Winged helix-like DNA-binding domain superfamily/Winged helix DNA-binding domain"/>
    <property type="match status" value="1"/>
</dbReference>
<gene>
    <name evidence="5" type="ORF">EKG37_03895</name>
</gene>
<evidence type="ECO:0000313" key="6">
    <source>
        <dbReference type="Proteomes" id="UP000271374"/>
    </source>
</evidence>
<evidence type="ECO:0000256" key="3">
    <source>
        <dbReference type="ARBA" id="ARBA00023163"/>
    </source>
</evidence>
<comment type="caution">
    <text evidence="5">The sequence shown here is derived from an EMBL/GenBank/DDBJ whole genome shotgun (WGS) entry which is preliminary data.</text>
</comment>
<dbReference type="InterPro" id="IPR000524">
    <property type="entry name" value="Tscrpt_reg_HTH_GntR"/>
</dbReference>
<dbReference type="SUPFAM" id="SSF48008">
    <property type="entry name" value="GntR ligand-binding domain-like"/>
    <property type="match status" value="1"/>
</dbReference>
<evidence type="ECO:0000256" key="2">
    <source>
        <dbReference type="ARBA" id="ARBA00023125"/>
    </source>
</evidence>